<evidence type="ECO:0000256" key="1">
    <source>
        <dbReference type="SAM" id="Coils"/>
    </source>
</evidence>
<dbReference type="PANTHER" id="PTHR15288:SF0">
    <property type="entry name" value="UDENN DOMAIN-CONTAINING PROTEIN"/>
    <property type="match status" value="1"/>
</dbReference>
<dbReference type="SMART" id="SM00799">
    <property type="entry name" value="DENN"/>
    <property type="match status" value="1"/>
</dbReference>
<feature type="region of interest" description="Disordered" evidence="2">
    <location>
        <begin position="305"/>
        <end position="329"/>
    </location>
</feature>
<dbReference type="InterPro" id="IPR037516">
    <property type="entry name" value="Tripartite_DENN"/>
</dbReference>
<dbReference type="EMBL" id="GG662548">
    <property type="protein sequence ID" value="EAS01949.2"/>
    <property type="molecule type" value="Genomic_DNA"/>
</dbReference>
<dbReference type="Proteomes" id="UP000009168">
    <property type="component" value="Unassembled WGS sequence"/>
</dbReference>
<evidence type="ECO:0000256" key="2">
    <source>
        <dbReference type="SAM" id="MobiDB-lite"/>
    </source>
</evidence>
<reference evidence="5" key="1">
    <citation type="journal article" date="2006" name="PLoS Biol.">
        <title>Macronuclear genome sequence of the ciliate Tetrahymena thermophila, a model eukaryote.</title>
        <authorList>
            <person name="Eisen J.A."/>
            <person name="Coyne R.S."/>
            <person name="Wu M."/>
            <person name="Wu D."/>
            <person name="Thiagarajan M."/>
            <person name="Wortman J.R."/>
            <person name="Badger J.H."/>
            <person name="Ren Q."/>
            <person name="Amedeo P."/>
            <person name="Jones K.M."/>
            <person name="Tallon L.J."/>
            <person name="Delcher A.L."/>
            <person name="Salzberg S.L."/>
            <person name="Silva J.C."/>
            <person name="Haas B.J."/>
            <person name="Majoros W.H."/>
            <person name="Farzad M."/>
            <person name="Carlton J.M."/>
            <person name="Smith R.K. Jr."/>
            <person name="Garg J."/>
            <person name="Pearlman R.E."/>
            <person name="Karrer K.M."/>
            <person name="Sun L."/>
            <person name="Manning G."/>
            <person name="Elde N.C."/>
            <person name="Turkewitz A.P."/>
            <person name="Asai D.J."/>
            <person name="Wilkes D.E."/>
            <person name="Wang Y."/>
            <person name="Cai H."/>
            <person name="Collins K."/>
            <person name="Stewart B.A."/>
            <person name="Lee S.R."/>
            <person name="Wilamowska K."/>
            <person name="Weinberg Z."/>
            <person name="Ruzzo W.L."/>
            <person name="Wloga D."/>
            <person name="Gaertig J."/>
            <person name="Frankel J."/>
            <person name="Tsao C.-C."/>
            <person name="Gorovsky M.A."/>
            <person name="Keeling P.J."/>
            <person name="Waller R.F."/>
            <person name="Patron N.J."/>
            <person name="Cherry J.M."/>
            <person name="Stover N.A."/>
            <person name="Krieger C.J."/>
            <person name="del Toro C."/>
            <person name="Ryder H.F."/>
            <person name="Williamson S.C."/>
            <person name="Barbeau R.A."/>
            <person name="Hamilton E.P."/>
            <person name="Orias E."/>
        </authorList>
    </citation>
    <scope>NUCLEOTIDE SEQUENCE [LARGE SCALE GENOMIC DNA]</scope>
    <source>
        <strain evidence="5">SB210</strain>
    </source>
</reference>
<feature type="region of interest" description="Disordered" evidence="2">
    <location>
        <begin position="341"/>
        <end position="405"/>
    </location>
</feature>
<dbReference type="InterPro" id="IPR051942">
    <property type="entry name" value="DENN_domain_containing_2"/>
</dbReference>
<feature type="compositionally biased region" description="Acidic residues" evidence="2">
    <location>
        <begin position="361"/>
        <end position="371"/>
    </location>
</feature>
<dbReference type="GeneID" id="7838162"/>
<evidence type="ECO:0000313" key="5">
    <source>
        <dbReference type="Proteomes" id="UP000009168"/>
    </source>
</evidence>
<protein>
    <submittedName>
        <fullName evidence="4">DENN (AEX-3) domain protein</fullName>
    </submittedName>
</protein>
<feature type="region of interest" description="Disordered" evidence="2">
    <location>
        <begin position="244"/>
        <end position="283"/>
    </location>
</feature>
<dbReference type="InterPro" id="IPR001194">
    <property type="entry name" value="cDENN_dom"/>
</dbReference>
<feature type="compositionally biased region" description="Low complexity" evidence="2">
    <location>
        <begin position="305"/>
        <end position="318"/>
    </location>
</feature>
<gene>
    <name evidence="4" type="ORF">TTHERM_00499360</name>
</gene>
<dbReference type="PANTHER" id="PTHR15288">
    <property type="entry name" value="DENN DOMAIN-CONTAINING PROTEIN 2"/>
    <property type="match status" value="1"/>
</dbReference>
<feature type="coiled-coil region" evidence="1">
    <location>
        <begin position="16"/>
        <end position="89"/>
    </location>
</feature>
<evidence type="ECO:0000313" key="4">
    <source>
        <dbReference type="EMBL" id="EAS01949.2"/>
    </source>
</evidence>
<proteinExistence type="predicted"/>
<feature type="compositionally biased region" description="Polar residues" evidence="2">
    <location>
        <begin position="244"/>
        <end position="269"/>
    </location>
</feature>
<organism evidence="4 5">
    <name type="scientific">Tetrahymena thermophila (strain SB210)</name>
    <dbReference type="NCBI Taxonomy" id="312017"/>
    <lineage>
        <taxon>Eukaryota</taxon>
        <taxon>Sar</taxon>
        <taxon>Alveolata</taxon>
        <taxon>Ciliophora</taxon>
        <taxon>Intramacronucleata</taxon>
        <taxon>Oligohymenophorea</taxon>
        <taxon>Hymenostomatida</taxon>
        <taxon>Tetrahymenina</taxon>
        <taxon>Tetrahymenidae</taxon>
        <taxon>Tetrahymena</taxon>
    </lineage>
</organism>
<dbReference type="InParanoid" id="I7M313"/>
<dbReference type="Pfam" id="PF02141">
    <property type="entry name" value="DENN"/>
    <property type="match status" value="1"/>
</dbReference>
<feature type="compositionally biased region" description="Low complexity" evidence="2">
    <location>
        <begin position="386"/>
        <end position="403"/>
    </location>
</feature>
<dbReference type="PROSITE" id="PS50211">
    <property type="entry name" value="DENN"/>
    <property type="match status" value="1"/>
</dbReference>
<dbReference type="RefSeq" id="XP_001022194.2">
    <property type="nucleotide sequence ID" value="XM_001022194.2"/>
</dbReference>
<keyword evidence="5" id="KW-1185">Reference proteome</keyword>
<accession>I7M313</accession>
<dbReference type="STRING" id="312017.I7M313"/>
<dbReference type="Gene3D" id="3.40.50.11500">
    <property type="match status" value="1"/>
</dbReference>
<sequence length="1345" mass="157034">MSQFQSKSNNEEIYKLVEALKQSKNFNQQLQQKNEELKQDLSKVQLSKESYKKQCEDQKKTIKLLQEQNKQLQYKLSQQDKVIHNLQEECKNVLSMNSSKIGNQQNSLLVHDHQQSENVQDEQNTDNHINQAKNFESTKPLFNKNSIIQNDSKLNFVQMPVSTIYVDGQNQNAISNQLYSMQEQSKGNVNSESQASQRNMFTFSKAIPNLENQSTADSVNNTDNKLTYISPYSAPQVQINLFPNDTQSNKQRSNDKLQLNESNLSVSSSRFDHSPNNRYNGASNFKNIQKKYEQNFLKISQNSNIFSSSQNSSPINKQTQSAGNTDYNNINIDNNIIQKQKGKEGSLQLSNNKIHENEPNYTDDEDEDSDDQQNSGNREEDDFDENSSYTNINNNNKSLITSKQTPKEFEIKQNMIMNTSNHSNSFNNQDTTRLTNSYVLNDDSNQNEPIFHQPKQMTFGITESPQLNYFRQELKGQTAQFIDPKSQLYGELNQDSAVNNQPQSNYQYDKQSNKNNNQKIFNNQNQYHHRNQTLQEQQKIQEKQQNLTTSQTKTRKIFEQFPQMHYSNSMNQINNQQVQISQNSQVQQIQQGIPNKIFNQDNSISQSQISFNNQNQFYSTQHQQINLKNSQNLLQDNDHSQHSAFFEVGSIIFNDNKSEKQHSQVIYSSEQKQSELQGGQIKHIQARRLNTQDYMQSQISNLDGYQSNLKELYPQKILNMQNYAFKASNQITFQNQNNFINDNFQNNNQINIYEPDSNFSSGLGSKIAIQQFNDANDKSKFYGSCNIQSSIESTSINESIQKVQKVQIKSPKNMMDISKKFQNQDKGYSDYLNEEFVSKNNLMENFFILSANQTQIKERVMTTNEVQVVKAETIYSYPKLNEQTRQIEETVHQLSFPYGVFIKQKQKTQSQSDLLQILMHDKNNMSSDQFVFTIKTIQSYEKYDNSNKNSISTQKDIVDVANPSNLLYCICVQQKTFIDFKDPKQQSKSQKKLKKEFYYEVESVYCIVTKFPHIQFYLEVIENILSMVKVVKSQKLYSVNPYDMDLFFYKNLQSEIEAKLATLLHTKIPLFKTGRFSLPKLELDQKHVNLYMQDAEYCQYLECQWGLLDCLKKFKDIKYFVKLYISLLLERSVVFVSMSRSVLSQFILLFHSILKPLKWTHAMITTLPKSLFDYLHSPTPIIIGINDTKQNLESNQFKEKFSDSFNIVYLDDMSFSFMNDLVFEENSDFICILNMELEGQFEKLQAKTLTPRNKTSFDHQIDERKNQEEVANNILRLTKQLFLDHIVQHIPKQPIFKNGYQNKNLDYSLIHEEIINSKNNPDSFLQEFFKTQIFAYYLEEYYGII</sequence>
<evidence type="ECO:0000259" key="3">
    <source>
        <dbReference type="PROSITE" id="PS50211"/>
    </source>
</evidence>
<keyword evidence="1" id="KW-0175">Coiled coil</keyword>
<dbReference type="InterPro" id="IPR043153">
    <property type="entry name" value="DENN_C"/>
</dbReference>
<dbReference type="OrthoDB" id="10266080at2759"/>
<dbReference type="KEGG" id="tet:TTHERM_00499360"/>
<feature type="domain" description="UDENN" evidence="3">
    <location>
        <begin position="852"/>
        <end position="1345"/>
    </location>
</feature>
<name>I7M313_TETTS</name>